<dbReference type="AlphaFoldDB" id="A0A378JP41"/>
<dbReference type="Gene3D" id="1.20.1280.280">
    <property type="match status" value="1"/>
</dbReference>
<name>A0A378JP41_9GAMM</name>
<sequence length="381" mass="43225">MQFKTEKTEQEISFDIYPIKDSRAAQNLIVENAQKLISKFDNRLFWLLRESNQEGVITIESRRYNGTAPNKWEPQNPKRLWLTETGWQDFDYNDPKPPKGVLAITKDNLTLEHIRALKDKLATGNPSYSLENMIYPELKWDIKKREAVQCSRDKNNGIFGKLARDCPNEEKGIIGRSDPALPVMIKQLPSEHVTSTALPVMIKQLPPEHVTSTVLPVMIKQLPPEHVTSTALPVNRGRSTQEKIEAPLQKKASSDIHYEYEVHDSNKSRNHTFAASYRGMKEQLHTLKGDHLKTQILLNFKSEINKATSTEDLKKIVDKLKYKEGDPKKGLTEEYAVIKTGQGHATKLLGPLGLQTSSDKALDAIIKDQENNIKAANTCKH</sequence>
<gene>
    <name evidence="2" type="primary">SidM_1</name>
    <name evidence="2" type="ORF">NCTC13316_01848</name>
</gene>
<dbReference type="RefSeq" id="WP_115331366.1">
    <property type="nucleotide sequence ID" value="NZ_CAAAHP010000002.1"/>
</dbReference>
<feature type="domain" description="DrrA phosphatidylinositol 4-phosphate binding" evidence="1">
    <location>
        <begin position="267"/>
        <end position="375"/>
    </location>
</feature>
<evidence type="ECO:0000313" key="3">
    <source>
        <dbReference type="Proteomes" id="UP000254794"/>
    </source>
</evidence>
<evidence type="ECO:0000259" key="1">
    <source>
        <dbReference type="Pfam" id="PF14860"/>
    </source>
</evidence>
<proteinExistence type="predicted"/>
<dbReference type="GO" id="GO:0031267">
    <property type="term" value="F:small GTPase binding"/>
    <property type="evidence" value="ECO:0007669"/>
    <property type="project" value="InterPro"/>
</dbReference>
<dbReference type="Pfam" id="PF14860">
    <property type="entry name" value="DrrA_P4M"/>
    <property type="match status" value="1"/>
</dbReference>
<dbReference type="InterPro" id="IPR038346">
    <property type="entry name" value="DrrA_PI4P-bd_sf"/>
</dbReference>
<keyword evidence="3" id="KW-1185">Reference proteome</keyword>
<dbReference type="EMBL" id="UGOD01000001">
    <property type="protein sequence ID" value="STX51750.1"/>
    <property type="molecule type" value="Genomic_DNA"/>
</dbReference>
<dbReference type="GO" id="GO:0044161">
    <property type="term" value="C:host cell cytoplasmic vesicle"/>
    <property type="evidence" value="ECO:0007669"/>
    <property type="project" value="InterPro"/>
</dbReference>
<accession>A0A378JP41</accession>
<protein>
    <submittedName>
        <fullName evidence="2">Substrate of the Dot/Icm secretion system</fullName>
    </submittedName>
</protein>
<dbReference type="Proteomes" id="UP000254794">
    <property type="component" value="Unassembled WGS sequence"/>
</dbReference>
<organism evidence="2 3">
    <name type="scientific">Legionella busanensis</name>
    <dbReference type="NCBI Taxonomy" id="190655"/>
    <lineage>
        <taxon>Bacteria</taxon>
        <taxon>Pseudomonadati</taxon>
        <taxon>Pseudomonadota</taxon>
        <taxon>Gammaproteobacteria</taxon>
        <taxon>Legionellales</taxon>
        <taxon>Legionellaceae</taxon>
        <taxon>Legionella</taxon>
    </lineage>
</organism>
<dbReference type="OrthoDB" id="5654249at2"/>
<evidence type="ECO:0000313" key="2">
    <source>
        <dbReference type="EMBL" id="STX51750.1"/>
    </source>
</evidence>
<reference evidence="2 3" key="1">
    <citation type="submission" date="2018-06" db="EMBL/GenBank/DDBJ databases">
        <authorList>
            <consortium name="Pathogen Informatics"/>
            <person name="Doyle S."/>
        </authorList>
    </citation>
    <scope>NUCLEOTIDE SEQUENCE [LARGE SCALE GENOMIC DNA]</scope>
    <source>
        <strain evidence="2 3">NCTC13316</strain>
    </source>
</reference>
<dbReference type="InterPro" id="IPR028057">
    <property type="entry name" value="DrrA_P4M"/>
</dbReference>